<evidence type="ECO:0000313" key="2">
    <source>
        <dbReference type="EMBL" id="QMI51269.1"/>
    </source>
</evidence>
<proteinExistence type="predicted"/>
<protein>
    <submittedName>
        <fullName evidence="2">DUF1275 domain-containing protein</fullName>
    </submittedName>
</protein>
<evidence type="ECO:0000256" key="1">
    <source>
        <dbReference type="SAM" id="Phobius"/>
    </source>
</evidence>
<gene>
    <name evidence="2" type="ORF">HRE60_06195</name>
</gene>
<feature type="transmembrane region" description="Helical" evidence="1">
    <location>
        <begin position="59"/>
        <end position="79"/>
    </location>
</feature>
<keyword evidence="1" id="KW-0472">Membrane</keyword>
<feature type="transmembrane region" description="Helical" evidence="1">
    <location>
        <begin position="197"/>
        <end position="214"/>
    </location>
</feature>
<sequence length="228" mass="26255">MESRNLLPQNTRLMANLLSFSGGALDVFCHMYYHSLVATQTGNILWLVADWRNSSMYNNLLRCFSIFFFSLGFLFGMWFKDQRKNAYWRVYGLLPLCVMTAILPFLPSNALIELPIIAFSAGIMMKTFTGSQIENHPFVIFMTSGNYRRMLTALYYAIQGSGDQREYRRQAVNYCFVVGSFVVGAIVATVLMHYIQIWSIWIITLSLITIMVYYSSEVKRLGLKETNL</sequence>
<keyword evidence="1" id="KW-1133">Transmembrane helix</keyword>
<dbReference type="InterPro" id="IPR010699">
    <property type="entry name" value="DUF1275"/>
</dbReference>
<dbReference type="PANTHER" id="PTHR37314:SF4">
    <property type="entry name" value="UPF0700 TRANSMEMBRANE PROTEIN YOAK"/>
    <property type="match status" value="1"/>
</dbReference>
<feature type="transmembrane region" description="Helical" evidence="1">
    <location>
        <begin position="171"/>
        <end position="191"/>
    </location>
</feature>
<dbReference type="AlphaFoldDB" id="A0A7L6WLC8"/>
<reference evidence="2 3" key="1">
    <citation type="journal article" date="2020" name="Microbiol. Resour. Announc.">
        <title>Complete Genome Sequence of Streptococcus salivarius DB-B5, a Novel Probiotic Candidate Isolated from the Supragingival Plaque of a Healthy Female Subject.</title>
        <authorList>
            <person name="Fields F.R."/>
            <person name="Li X."/>
            <person name="Navarre W.W."/>
            <person name="Naito M."/>
        </authorList>
    </citation>
    <scope>NUCLEOTIDE SEQUENCE [LARGE SCALE GENOMIC DNA]</scope>
    <source>
        <strain evidence="2 3">DB-B5</strain>
    </source>
</reference>
<name>A0A7L6WLC8_STRSL</name>
<dbReference type="PANTHER" id="PTHR37314">
    <property type="entry name" value="SLR0142 PROTEIN"/>
    <property type="match status" value="1"/>
</dbReference>
<accession>A0A7L6WLC8</accession>
<feature type="transmembrane region" description="Helical" evidence="1">
    <location>
        <begin position="112"/>
        <end position="129"/>
    </location>
</feature>
<organism evidence="2 3">
    <name type="scientific">Streptococcus salivarius</name>
    <dbReference type="NCBI Taxonomy" id="1304"/>
    <lineage>
        <taxon>Bacteria</taxon>
        <taxon>Bacillati</taxon>
        <taxon>Bacillota</taxon>
        <taxon>Bacilli</taxon>
        <taxon>Lactobacillales</taxon>
        <taxon>Streptococcaceae</taxon>
        <taxon>Streptococcus</taxon>
    </lineage>
</organism>
<dbReference type="Pfam" id="PF06912">
    <property type="entry name" value="DUF1275"/>
    <property type="match status" value="1"/>
</dbReference>
<evidence type="ECO:0000313" key="3">
    <source>
        <dbReference type="Proteomes" id="UP000516705"/>
    </source>
</evidence>
<dbReference type="RefSeq" id="WP_181670465.1">
    <property type="nucleotide sequence ID" value="NZ_CP054153.1"/>
</dbReference>
<dbReference type="Proteomes" id="UP000516705">
    <property type="component" value="Chromosome"/>
</dbReference>
<keyword evidence="1" id="KW-0812">Transmembrane</keyword>
<dbReference type="EMBL" id="CP054153">
    <property type="protein sequence ID" value="QMI51269.1"/>
    <property type="molecule type" value="Genomic_DNA"/>
</dbReference>